<dbReference type="PROSITE" id="PS51688">
    <property type="entry name" value="ICA"/>
    <property type="match status" value="1"/>
</dbReference>
<feature type="signal peptide" evidence="2">
    <location>
        <begin position="1"/>
        <end position="22"/>
    </location>
</feature>
<keyword evidence="5" id="KW-1185">Reference proteome</keyword>
<evidence type="ECO:0000256" key="1">
    <source>
        <dbReference type="SAM" id="Coils"/>
    </source>
</evidence>
<protein>
    <recommendedName>
        <fullName evidence="3">Peptidase S74 domain-containing protein</fullName>
    </recommendedName>
</protein>
<dbReference type="RefSeq" id="WP_189628592.1">
    <property type="nucleotide sequence ID" value="NZ_BNAG01000001.1"/>
</dbReference>
<dbReference type="Pfam" id="PF18962">
    <property type="entry name" value="Por_Secre_tail"/>
    <property type="match status" value="1"/>
</dbReference>
<feature type="domain" description="Peptidase S74" evidence="3">
    <location>
        <begin position="138"/>
        <end position="228"/>
    </location>
</feature>
<dbReference type="Pfam" id="PF13884">
    <property type="entry name" value="Peptidase_S74"/>
    <property type="match status" value="1"/>
</dbReference>
<keyword evidence="2" id="KW-0732">Signal</keyword>
<accession>A0ABQ3I5V5</accession>
<gene>
    <name evidence="4" type="ORF">GCM10011340_04840</name>
</gene>
<proteinExistence type="predicted"/>
<sequence>MKKIIYSFVVLSLCALSNSLFAQDHWCWTCNPATYGYVRIGVNAPFTTKQLYVQANSTDAIAAFDNINQFGNGVMITAAEDPLRVSGFNNYSGNYLIVKKNPSIPTSANVGINKSNPSTLFSLDIAGSVQSYGYFTSSDIRSKKNISSDIAKYLDLYKIKTYTYSYKDDPSNRSHFGLMAQEVLNTYPNLVAGNEQEGYSVNYIEMIPLLIRGLQDQKQTIDMLTEEVNSLKKNLVSLRKENSIVLEEQKMIIYPNPSSSSVKVTFNTSFDGNASHIEVVNLNGEIIRTIERAGKDTIEITSENFQKGVYFVRYISNGELKETKRLLIEK</sequence>
<dbReference type="InterPro" id="IPR030392">
    <property type="entry name" value="S74_ICA"/>
</dbReference>
<evidence type="ECO:0000313" key="4">
    <source>
        <dbReference type="EMBL" id="GHE53356.1"/>
    </source>
</evidence>
<reference evidence="5" key="1">
    <citation type="journal article" date="2019" name="Int. J. Syst. Evol. Microbiol.">
        <title>The Global Catalogue of Microorganisms (GCM) 10K type strain sequencing project: providing services to taxonomists for standard genome sequencing and annotation.</title>
        <authorList>
            <consortium name="The Broad Institute Genomics Platform"/>
            <consortium name="The Broad Institute Genome Sequencing Center for Infectious Disease"/>
            <person name="Wu L."/>
            <person name="Ma J."/>
        </authorList>
    </citation>
    <scope>NUCLEOTIDE SEQUENCE [LARGE SCALE GENOMIC DNA]</scope>
    <source>
        <strain evidence="5">CGMCC 1.15111</strain>
    </source>
</reference>
<organism evidence="4 5">
    <name type="scientific">Roseivirga thermotolerans</name>
    <dbReference type="NCBI Taxonomy" id="1758176"/>
    <lineage>
        <taxon>Bacteria</taxon>
        <taxon>Pseudomonadati</taxon>
        <taxon>Bacteroidota</taxon>
        <taxon>Cytophagia</taxon>
        <taxon>Cytophagales</taxon>
        <taxon>Roseivirgaceae</taxon>
        <taxon>Roseivirga</taxon>
    </lineage>
</organism>
<evidence type="ECO:0000259" key="3">
    <source>
        <dbReference type="PROSITE" id="PS51688"/>
    </source>
</evidence>
<evidence type="ECO:0000313" key="5">
    <source>
        <dbReference type="Proteomes" id="UP000658258"/>
    </source>
</evidence>
<name>A0ABQ3I5V5_9BACT</name>
<dbReference type="EMBL" id="BNAG01000001">
    <property type="protein sequence ID" value="GHE53356.1"/>
    <property type="molecule type" value="Genomic_DNA"/>
</dbReference>
<dbReference type="Proteomes" id="UP000658258">
    <property type="component" value="Unassembled WGS sequence"/>
</dbReference>
<evidence type="ECO:0000256" key="2">
    <source>
        <dbReference type="SAM" id="SignalP"/>
    </source>
</evidence>
<feature type="coiled-coil region" evidence="1">
    <location>
        <begin position="214"/>
        <end position="248"/>
    </location>
</feature>
<keyword evidence="1" id="KW-0175">Coiled coil</keyword>
<dbReference type="InterPro" id="IPR026444">
    <property type="entry name" value="Secre_tail"/>
</dbReference>
<comment type="caution">
    <text evidence="4">The sequence shown here is derived from an EMBL/GenBank/DDBJ whole genome shotgun (WGS) entry which is preliminary data.</text>
</comment>
<dbReference type="NCBIfam" id="TIGR04183">
    <property type="entry name" value="Por_Secre_tail"/>
    <property type="match status" value="1"/>
</dbReference>
<feature type="chain" id="PRO_5046888702" description="Peptidase S74 domain-containing protein" evidence="2">
    <location>
        <begin position="23"/>
        <end position="330"/>
    </location>
</feature>